<reference evidence="1 2" key="1">
    <citation type="submission" date="2019-11" db="EMBL/GenBank/DDBJ databases">
        <title>Whole-genome sequence of Rhodoplanes serenus DSM 18633, type strain.</title>
        <authorList>
            <person name="Kyndt J.A."/>
            <person name="Meyer T.E."/>
        </authorList>
    </citation>
    <scope>NUCLEOTIDE SEQUENCE [LARGE SCALE GENOMIC DNA]</scope>
    <source>
        <strain evidence="1 2">DSM 18633</strain>
    </source>
</reference>
<comment type="caution">
    <text evidence="1">The sequence shown here is derived from an EMBL/GenBank/DDBJ whole genome shotgun (WGS) entry which is preliminary data.</text>
</comment>
<dbReference type="RefSeq" id="WP_155479844.1">
    <property type="nucleotide sequence ID" value="NZ_WNKV01000008.1"/>
</dbReference>
<gene>
    <name evidence="1" type="ORF">GJ689_12660</name>
</gene>
<name>A0A9X4XKZ8_9BRAD</name>
<dbReference type="EMBL" id="WNKV01000008">
    <property type="protein sequence ID" value="MTW17055.1"/>
    <property type="molecule type" value="Genomic_DNA"/>
</dbReference>
<dbReference type="AlphaFoldDB" id="A0A9X4XKZ8"/>
<accession>A0A9X4XKZ8</accession>
<dbReference type="Proteomes" id="UP000438991">
    <property type="component" value="Unassembled WGS sequence"/>
</dbReference>
<evidence type="ECO:0000313" key="2">
    <source>
        <dbReference type="Proteomes" id="UP000438991"/>
    </source>
</evidence>
<evidence type="ECO:0000313" key="1">
    <source>
        <dbReference type="EMBL" id="MTW17055.1"/>
    </source>
</evidence>
<sequence>MEIRDNPIVRVTVTIEKRCDGGLYVYSDDLPGFVLSHIDAHAVLADIEPALGVFLSQRLNRSVSVKPIVGLRDALIREQMIDPTPGARITRREYGVAA</sequence>
<protein>
    <submittedName>
        <fullName evidence="1">Uncharacterized protein</fullName>
    </submittedName>
</protein>
<organism evidence="1 2">
    <name type="scientific">Rhodoplanes serenus</name>
    <dbReference type="NCBI Taxonomy" id="200615"/>
    <lineage>
        <taxon>Bacteria</taxon>
        <taxon>Pseudomonadati</taxon>
        <taxon>Pseudomonadota</taxon>
        <taxon>Alphaproteobacteria</taxon>
        <taxon>Hyphomicrobiales</taxon>
        <taxon>Nitrobacteraceae</taxon>
        <taxon>Rhodoplanes</taxon>
    </lineage>
</organism>
<proteinExistence type="predicted"/>